<keyword evidence="1" id="KW-0539">Nucleus</keyword>
<dbReference type="CDD" id="cd16872">
    <property type="entry name" value="ARID_HMGB9-like"/>
    <property type="match status" value="1"/>
</dbReference>
<dbReference type="Gene3D" id="1.10.30.10">
    <property type="entry name" value="High mobility group box domain"/>
    <property type="match status" value="1"/>
</dbReference>
<keyword evidence="1" id="KW-0238">DNA-binding</keyword>
<dbReference type="SUPFAM" id="SSF47095">
    <property type="entry name" value="HMG-box"/>
    <property type="match status" value="1"/>
</dbReference>
<dbReference type="EnsemblPlants" id="AUR62013853-RA">
    <property type="protein sequence ID" value="AUR62013853-RA:cds"/>
    <property type="gene ID" value="AUR62013853"/>
</dbReference>
<dbReference type="SMART" id="SM00398">
    <property type="entry name" value="HMG"/>
    <property type="match status" value="1"/>
</dbReference>
<proteinExistence type="predicted"/>
<dbReference type="InterPro" id="IPR001606">
    <property type="entry name" value="ARID_dom"/>
</dbReference>
<dbReference type="SMART" id="SM00501">
    <property type="entry name" value="BRIGHT"/>
    <property type="match status" value="1"/>
</dbReference>
<protein>
    <recommendedName>
        <fullName evidence="8">High mobility group B protein 9</fullName>
    </recommendedName>
</protein>
<reference evidence="6" key="1">
    <citation type="journal article" date="2017" name="Nature">
        <title>The genome of Chenopodium quinoa.</title>
        <authorList>
            <person name="Jarvis D.E."/>
            <person name="Ho Y.S."/>
            <person name="Lightfoot D.J."/>
            <person name="Schmoeckel S.M."/>
            <person name="Li B."/>
            <person name="Borm T.J.A."/>
            <person name="Ohyanagi H."/>
            <person name="Mineta K."/>
            <person name="Michell C.T."/>
            <person name="Saber N."/>
            <person name="Kharbatia N.M."/>
            <person name="Rupper R.R."/>
            <person name="Sharp A.R."/>
            <person name="Dally N."/>
            <person name="Boughton B.A."/>
            <person name="Woo Y.H."/>
            <person name="Gao G."/>
            <person name="Schijlen E.G.W.M."/>
            <person name="Guo X."/>
            <person name="Momin A.A."/>
            <person name="Negrao S."/>
            <person name="Al-Babili S."/>
            <person name="Gehring C."/>
            <person name="Roessner U."/>
            <person name="Jung C."/>
            <person name="Murphy K."/>
            <person name="Arold S.T."/>
            <person name="Gojobori T."/>
            <person name="van der Linden C.G."/>
            <person name="van Loo E.N."/>
            <person name="Jellen E.N."/>
            <person name="Maughan P.J."/>
            <person name="Tester M."/>
        </authorList>
    </citation>
    <scope>NUCLEOTIDE SEQUENCE [LARGE SCALE GENOMIC DNA]</scope>
    <source>
        <strain evidence="6">cv. PI 614886</strain>
    </source>
</reference>
<dbReference type="PROSITE" id="PS51011">
    <property type="entry name" value="ARID"/>
    <property type="match status" value="1"/>
</dbReference>
<feature type="region of interest" description="Disordered" evidence="3">
    <location>
        <begin position="182"/>
        <end position="221"/>
    </location>
</feature>
<evidence type="ECO:0008006" key="8">
    <source>
        <dbReference type="Google" id="ProtNLM"/>
    </source>
</evidence>
<dbReference type="Proteomes" id="UP000596660">
    <property type="component" value="Unplaced"/>
</dbReference>
<keyword evidence="2" id="KW-0175">Coiled coil</keyword>
<organism evidence="6 7">
    <name type="scientific">Chenopodium quinoa</name>
    <name type="common">Quinoa</name>
    <dbReference type="NCBI Taxonomy" id="63459"/>
    <lineage>
        <taxon>Eukaryota</taxon>
        <taxon>Viridiplantae</taxon>
        <taxon>Streptophyta</taxon>
        <taxon>Embryophyta</taxon>
        <taxon>Tracheophyta</taxon>
        <taxon>Spermatophyta</taxon>
        <taxon>Magnoliopsida</taxon>
        <taxon>eudicotyledons</taxon>
        <taxon>Gunneridae</taxon>
        <taxon>Pentapetalae</taxon>
        <taxon>Caryophyllales</taxon>
        <taxon>Chenopodiaceae</taxon>
        <taxon>Chenopodioideae</taxon>
        <taxon>Atripliceae</taxon>
        <taxon>Chenopodium</taxon>
    </lineage>
</organism>
<dbReference type="Pfam" id="PF01388">
    <property type="entry name" value="ARID"/>
    <property type="match status" value="1"/>
</dbReference>
<feature type="domain" description="HMG box" evidence="4">
    <location>
        <begin position="214"/>
        <end position="282"/>
    </location>
</feature>
<dbReference type="GO" id="GO:0005634">
    <property type="term" value="C:nucleus"/>
    <property type="evidence" value="ECO:0007669"/>
    <property type="project" value="UniProtKB-UniRule"/>
</dbReference>
<dbReference type="Gramene" id="AUR62013853-RA">
    <property type="protein sequence ID" value="AUR62013853-RA:cds"/>
    <property type="gene ID" value="AUR62013853"/>
</dbReference>
<dbReference type="InterPro" id="IPR036910">
    <property type="entry name" value="HMG_box_dom_sf"/>
</dbReference>
<dbReference type="CDD" id="cd22009">
    <property type="entry name" value="HMG-box_AtHMGB9-like"/>
    <property type="match status" value="1"/>
</dbReference>
<dbReference type="PANTHER" id="PTHR46691">
    <property type="entry name" value="HIGH MOBILITY GROUP B PROTEIN 9"/>
    <property type="match status" value="1"/>
</dbReference>
<dbReference type="InterPro" id="IPR036431">
    <property type="entry name" value="ARID_dom_sf"/>
</dbReference>
<dbReference type="Gene3D" id="1.10.150.60">
    <property type="entry name" value="ARID DNA-binding domain"/>
    <property type="match status" value="1"/>
</dbReference>
<dbReference type="InterPro" id="IPR009071">
    <property type="entry name" value="HMG_box_dom"/>
</dbReference>
<feature type="coiled-coil region" evidence="2">
    <location>
        <begin position="264"/>
        <end position="291"/>
    </location>
</feature>
<dbReference type="Pfam" id="PF00505">
    <property type="entry name" value="HMG_box"/>
    <property type="match status" value="1"/>
</dbReference>
<evidence type="ECO:0000256" key="2">
    <source>
        <dbReference type="SAM" id="Coils"/>
    </source>
</evidence>
<feature type="compositionally biased region" description="Basic residues" evidence="3">
    <location>
        <begin position="197"/>
        <end position="206"/>
    </location>
</feature>
<reference evidence="6" key="2">
    <citation type="submission" date="2021-03" db="UniProtKB">
        <authorList>
            <consortium name="EnsemblPlants"/>
        </authorList>
    </citation>
    <scope>IDENTIFICATION</scope>
</reference>
<feature type="domain" description="ARID" evidence="5">
    <location>
        <begin position="23"/>
        <end position="114"/>
    </location>
</feature>
<evidence type="ECO:0000313" key="6">
    <source>
        <dbReference type="EnsemblPlants" id="AUR62013853-RA:cds"/>
    </source>
</evidence>
<dbReference type="InterPro" id="IPR045303">
    <property type="entry name" value="ARID_HMGB9-like"/>
</dbReference>
<evidence type="ECO:0000256" key="3">
    <source>
        <dbReference type="SAM" id="MobiDB-lite"/>
    </source>
</evidence>
<evidence type="ECO:0000259" key="5">
    <source>
        <dbReference type="PROSITE" id="PS51011"/>
    </source>
</evidence>
<dbReference type="SMART" id="SM01014">
    <property type="entry name" value="ARID"/>
    <property type="match status" value="1"/>
</dbReference>
<accession>A0A803LIQ6</accession>
<keyword evidence="7" id="KW-1185">Reference proteome</keyword>
<dbReference type="SUPFAM" id="SSF46774">
    <property type="entry name" value="ARID-like"/>
    <property type="match status" value="1"/>
</dbReference>
<dbReference type="OMA" id="MPERESN"/>
<evidence type="ECO:0000313" key="7">
    <source>
        <dbReference type="Proteomes" id="UP000596660"/>
    </source>
</evidence>
<dbReference type="PROSITE" id="PS50118">
    <property type="entry name" value="HMG_BOX_2"/>
    <property type="match status" value="1"/>
</dbReference>
<evidence type="ECO:0000256" key="1">
    <source>
        <dbReference type="PROSITE-ProRule" id="PRU00267"/>
    </source>
</evidence>
<dbReference type="PANTHER" id="PTHR46691:SF1">
    <property type="entry name" value="AT-RICH INTERACTIVE DOMAIN-CONTAINING PROTEIN 2"/>
    <property type="match status" value="1"/>
</dbReference>
<feature type="DNA-binding region" description="HMG box" evidence="1">
    <location>
        <begin position="214"/>
        <end position="282"/>
    </location>
</feature>
<name>A0A803LIQ6_CHEQI</name>
<evidence type="ECO:0000259" key="4">
    <source>
        <dbReference type="PROSITE" id="PS50118"/>
    </source>
</evidence>
<dbReference type="GO" id="GO:0003677">
    <property type="term" value="F:DNA binding"/>
    <property type="evidence" value="ECO:0007669"/>
    <property type="project" value="UniProtKB-UniRule"/>
</dbReference>
<dbReference type="AlphaFoldDB" id="A0A803LIQ6"/>
<sequence>MLQASEKENYNYPSPLATHEEVISQPQLFLDTLESLHSMLGTKFTVPVIGRRELDLHVLYVEVTKRGGYDKVVSEKKWREISSVFKFSATATSASSVLKKHYLGLLYQYEQLYFFNVQSPEFSTPPPDSSSLSFPAVGTIHGKFDCGYLVSVKLGQELLSAVIYHPVDKQCASSSPADDLSMAIVPYGPNKQPRQLSGKRRRKRKRWGGDPSHPKPNRSGYNFFFSEKHSVLKSLYPNSREREFTKMIGELWNNLNSEERKVYQNIGERDKERYKRELREYNAKLAAMKGNTNKS</sequence>